<dbReference type="GeneID" id="80876882"/>
<dbReference type="Proteomes" id="UP001212411">
    <property type="component" value="Chromosome 2"/>
</dbReference>
<dbReference type="EMBL" id="CP115612">
    <property type="protein sequence ID" value="WBW74344.1"/>
    <property type="molecule type" value="Genomic_DNA"/>
</dbReference>
<reference evidence="2 3" key="1">
    <citation type="journal article" date="2023" name="G3 (Bethesda)">
        <title>A high-quality reference genome for the fission yeast Schizosaccharomyces osmophilus.</title>
        <authorList>
            <person name="Jia G.S."/>
            <person name="Zhang W.C."/>
            <person name="Liang Y."/>
            <person name="Liu X.H."/>
            <person name="Rhind N."/>
            <person name="Pidoux A."/>
            <person name="Brysch-Herzberg M."/>
            <person name="Du L.L."/>
        </authorList>
    </citation>
    <scope>NUCLEOTIDE SEQUENCE [LARGE SCALE GENOMIC DNA]</scope>
    <source>
        <strain evidence="2 3">CBS 15793</strain>
    </source>
</reference>
<keyword evidence="1" id="KW-0472">Membrane</keyword>
<feature type="transmembrane region" description="Helical" evidence="1">
    <location>
        <begin position="101"/>
        <end position="118"/>
    </location>
</feature>
<organism evidence="2 3">
    <name type="scientific">Schizosaccharomyces osmophilus</name>
    <dbReference type="NCBI Taxonomy" id="2545709"/>
    <lineage>
        <taxon>Eukaryota</taxon>
        <taxon>Fungi</taxon>
        <taxon>Dikarya</taxon>
        <taxon>Ascomycota</taxon>
        <taxon>Taphrinomycotina</taxon>
        <taxon>Schizosaccharomycetes</taxon>
        <taxon>Schizosaccharomycetales</taxon>
        <taxon>Schizosaccharomycetaceae</taxon>
        <taxon>Schizosaccharomyces</taxon>
    </lineage>
</organism>
<keyword evidence="1" id="KW-0812">Transmembrane</keyword>
<evidence type="ECO:0000313" key="2">
    <source>
        <dbReference type="EMBL" id="WBW74344.1"/>
    </source>
</evidence>
<sequence length="123" mass="14362">MFIKKEKENKNKKLGYWVLKLLLLEWNPSIVVESFWGMWKPNWKTEKKLEFVGPASVADLDVANTIVDIQKSTTLYISLRKKKQKKTKSSRQSPSSTKFRICVYVFFCLFSCATIFISKDSLI</sequence>
<name>A0AAF0AY48_9SCHI</name>
<protein>
    <submittedName>
        <fullName evidence="2">Uncharacterized protein</fullName>
    </submittedName>
</protein>
<gene>
    <name evidence="2" type="ORF">SOMG_03403</name>
</gene>
<evidence type="ECO:0000256" key="1">
    <source>
        <dbReference type="SAM" id="Phobius"/>
    </source>
</evidence>
<proteinExistence type="predicted"/>
<dbReference type="KEGG" id="som:SOMG_03403"/>
<accession>A0AAF0AY48</accession>
<dbReference type="AlphaFoldDB" id="A0AAF0AY48"/>
<keyword evidence="1" id="KW-1133">Transmembrane helix</keyword>
<keyword evidence="3" id="KW-1185">Reference proteome</keyword>
<evidence type="ECO:0000313" key="3">
    <source>
        <dbReference type="Proteomes" id="UP001212411"/>
    </source>
</evidence>
<dbReference type="RefSeq" id="XP_056038587.1">
    <property type="nucleotide sequence ID" value="XM_056182193.1"/>
</dbReference>